<dbReference type="GO" id="GO:0016831">
    <property type="term" value="F:carboxy-lyase activity"/>
    <property type="evidence" value="ECO:0007669"/>
    <property type="project" value="InterPro"/>
</dbReference>
<dbReference type="GO" id="GO:0016787">
    <property type="term" value="F:hydrolase activity"/>
    <property type="evidence" value="ECO:0007669"/>
    <property type="project" value="UniProtKB-KW"/>
</dbReference>
<organism evidence="3 4">
    <name type="scientific">Cryptosporangium aurantiacum</name>
    <dbReference type="NCBI Taxonomy" id="134849"/>
    <lineage>
        <taxon>Bacteria</taxon>
        <taxon>Bacillati</taxon>
        <taxon>Actinomycetota</taxon>
        <taxon>Actinomycetes</taxon>
        <taxon>Cryptosporangiales</taxon>
        <taxon>Cryptosporangiaceae</taxon>
        <taxon>Cryptosporangium</taxon>
    </lineage>
</organism>
<evidence type="ECO:0000259" key="2">
    <source>
        <dbReference type="Pfam" id="PF04909"/>
    </source>
</evidence>
<dbReference type="AlphaFoldDB" id="A0A1M7PJN0"/>
<proteinExistence type="predicted"/>
<evidence type="ECO:0000313" key="3">
    <source>
        <dbReference type="EMBL" id="SHN17109.1"/>
    </source>
</evidence>
<dbReference type="PANTHER" id="PTHR21240:SF28">
    <property type="entry name" value="ISO-OROTATE DECARBOXYLASE (EUROFUNG)"/>
    <property type="match status" value="1"/>
</dbReference>
<accession>A0A1M7PJN0</accession>
<dbReference type="EMBL" id="FRCS01000003">
    <property type="protein sequence ID" value="SHN17109.1"/>
    <property type="molecule type" value="Genomic_DNA"/>
</dbReference>
<dbReference type="GO" id="GO:0005737">
    <property type="term" value="C:cytoplasm"/>
    <property type="evidence" value="ECO:0007669"/>
    <property type="project" value="TreeGrafter"/>
</dbReference>
<dbReference type="Pfam" id="PF04909">
    <property type="entry name" value="Amidohydro_2"/>
    <property type="match status" value="1"/>
</dbReference>
<dbReference type="InterPro" id="IPR032466">
    <property type="entry name" value="Metal_Hydrolase"/>
</dbReference>
<dbReference type="OrthoDB" id="8673349at2"/>
<protein>
    <submittedName>
        <fullName evidence="3">Predicted metal-dependent hydrolase, TIM-barrel fold</fullName>
    </submittedName>
</protein>
<dbReference type="STRING" id="134849.SAMN05443668_103407"/>
<dbReference type="InterPro" id="IPR032465">
    <property type="entry name" value="ACMSD"/>
</dbReference>
<dbReference type="RefSeq" id="WP_073256340.1">
    <property type="nucleotide sequence ID" value="NZ_FRCS01000003.1"/>
</dbReference>
<feature type="domain" description="Amidohydrolase-related" evidence="2">
    <location>
        <begin position="117"/>
        <end position="364"/>
    </location>
</feature>
<dbReference type="InterPro" id="IPR006680">
    <property type="entry name" value="Amidohydro-rel"/>
</dbReference>
<keyword evidence="3" id="KW-0378">Hydrolase</keyword>
<evidence type="ECO:0000313" key="4">
    <source>
        <dbReference type="Proteomes" id="UP000184440"/>
    </source>
</evidence>
<evidence type="ECO:0000256" key="1">
    <source>
        <dbReference type="ARBA" id="ARBA00023239"/>
    </source>
</evidence>
<reference evidence="3 4" key="1">
    <citation type="submission" date="2016-11" db="EMBL/GenBank/DDBJ databases">
        <authorList>
            <person name="Jaros S."/>
            <person name="Januszkiewicz K."/>
            <person name="Wedrychowicz H."/>
        </authorList>
    </citation>
    <scope>NUCLEOTIDE SEQUENCE [LARGE SCALE GENOMIC DNA]</scope>
    <source>
        <strain evidence="3 4">DSM 46144</strain>
    </source>
</reference>
<name>A0A1M7PJN0_9ACTN</name>
<dbReference type="GO" id="GO:0019748">
    <property type="term" value="P:secondary metabolic process"/>
    <property type="evidence" value="ECO:0007669"/>
    <property type="project" value="TreeGrafter"/>
</dbReference>
<gene>
    <name evidence="3" type="ORF">SAMN05443668_103407</name>
</gene>
<dbReference type="Gene3D" id="3.20.20.140">
    <property type="entry name" value="Metal-dependent hydrolases"/>
    <property type="match status" value="1"/>
</dbReference>
<dbReference type="Proteomes" id="UP000184440">
    <property type="component" value="Unassembled WGS sequence"/>
</dbReference>
<dbReference type="PANTHER" id="PTHR21240">
    <property type="entry name" value="2-AMINO-3-CARBOXYLMUCONATE-6-SEMIALDEHYDE DECARBOXYLASE"/>
    <property type="match status" value="1"/>
</dbReference>
<sequence>MTATATEAPAKIWANSGDSHFLEPDDLWSSNLPKRLADLVPRAEKDPDGLWETVHIDGQSFRRRLPNVAQQEFYDLSNRAPGAKDAKLRLADLDQEGVWAEVVFPSLGMWSSSFRTPEVLREALKVSNDWAIDAIMKVSPRLVPTAQVSTLLVEDAIAELQRAAGLGYRAVFLPTTPHPAQPDWNNKYWMPFWAAAQEANMVLAFHVGTDPVDLASGQAVGVTYRGPGGAVLNYTETTFSGQRAAMKLVTSGALDQHPNLKVLIAEGGASWVPFLADRMTEGYRQHSMAVRPKLSRAPAEILYEQVYASFQHDKSAIPTVMHHGYRNVMWGSDYPHMEGTFGHTQETLHELFDGVPDDVRHRITIGTFNELFPGVIGEPPAVGAPAPQSQA</sequence>
<keyword evidence="1" id="KW-0456">Lyase</keyword>
<keyword evidence="4" id="KW-1185">Reference proteome</keyword>
<dbReference type="SUPFAM" id="SSF51556">
    <property type="entry name" value="Metallo-dependent hydrolases"/>
    <property type="match status" value="1"/>
</dbReference>